<name>Q6TMW6_STRCL</name>
<organism evidence="1">
    <name type="scientific">Streptomyces clavuligerus</name>
    <dbReference type="NCBI Taxonomy" id="1901"/>
    <lineage>
        <taxon>Bacteria</taxon>
        <taxon>Bacillati</taxon>
        <taxon>Actinomycetota</taxon>
        <taxon>Actinomycetes</taxon>
        <taxon>Kitasatosporales</taxon>
        <taxon>Streptomycetaceae</taxon>
        <taxon>Streptomyces</taxon>
    </lineage>
</organism>
<gene>
    <name evidence="1" type="ORF">pSCL2.1.68.5c</name>
</gene>
<accession>Q6TMW6</accession>
<sequence>METVSSKVPALTPEQIRRAADYVELVWREQGTEEERARLEEFHSDGELAKLIGEFGAMLLRDHISVVPAEHVGCDSGYVMDQLVSVAGRYLKRWCLAGGGAQTAWIAAGFLIECMQEVDQVHQFLADIRGTVRM</sequence>
<geneLocation type="plasmid" evidence="1">
    <name>pSCL2</name>
</geneLocation>
<evidence type="ECO:0000313" key="1">
    <source>
        <dbReference type="EMBL" id="AAQ93506.1"/>
    </source>
</evidence>
<dbReference type="AlphaFoldDB" id="Q6TMW6"/>
<dbReference type="RefSeq" id="WP_003954279.1">
    <property type="nucleotide sequence ID" value="NZ_CM001017.1"/>
</dbReference>
<proteinExistence type="predicted"/>
<reference evidence="1" key="1">
    <citation type="submission" date="2003-09" db="EMBL/GenBank/DDBJ databases">
        <title>Characterization of pSCL2, a giant linear plasmid in Streptomyces clavuligerus.</title>
        <authorList>
            <person name="Wu W."/>
            <person name="Roy K.L."/>
        </authorList>
    </citation>
    <scope>NUCLEOTIDE SEQUENCE</scope>
    <source>
        <plasmid evidence="1">pSCL2</plasmid>
    </source>
</reference>
<protein>
    <submittedName>
        <fullName evidence="1">Uncharacterized protein</fullName>
    </submittedName>
</protein>
<keyword evidence="1" id="KW-0614">Plasmid</keyword>
<dbReference type="EMBL" id="AY392410">
    <property type="protein sequence ID" value="AAQ93506.1"/>
    <property type="molecule type" value="Genomic_DNA"/>
</dbReference>
<accession>B5GR62</accession>